<organism evidence="1 2">
    <name type="scientific">Brachionus plicatilis</name>
    <name type="common">Marine rotifer</name>
    <name type="synonym">Brachionus muelleri</name>
    <dbReference type="NCBI Taxonomy" id="10195"/>
    <lineage>
        <taxon>Eukaryota</taxon>
        <taxon>Metazoa</taxon>
        <taxon>Spiralia</taxon>
        <taxon>Gnathifera</taxon>
        <taxon>Rotifera</taxon>
        <taxon>Eurotatoria</taxon>
        <taxon>Monogononta</taxon>
        <taxon>Pseudotrocha</taxon>
        <taxon>Ploima</taxon>
        <taxon>Brachionidae</taxon>
        <taxon>Brachionus</taxon>
    </lineage>
</organism>
<reference evidence="1 2" key="1">
    <citation type="journal article" date="2018" name="Sci. Rep.">
        <title>Genomic signatures of local adaptation to the degree of environmental predictability in rotifers.</title>
        <authorList>
            <person name="Franch-Gras L."/>
            <person name="Hahn C."/>
            <person name="Garcia-Roger E.M."/>
            <person name="Carmona M.J."/>
            <person name="Serra M."/>
            <person name="Gomez A."/>
        </authorList>
    </citation>
    <scope>NUCLEOTIDE SEQUENCE [LARGE SCALE GENOMIC DNA]</scope>
    <source>
        <strain evidence="1">HYR1</strain>
    </source>
</reference>
<evidence type="ECO:0000313" key="1">
    <source>
        <dbReference type="EMBL" id="RNA35807.1"/>
    </source>
</evidence>
<protein>
    <recommendedName>
        <fullName evidence="3">MULE transposase domain-containing protein</fullName>
    </recommendedName>
</protein>
<evidence type="ECO:0008006" key="3">
    <source>
        <dbReference type="Google" id="ProtNLM"/>
    </source>
</evidence>
<proteinExistence type="predicted"/>
<dbReference type="AlphaFoldDB" id="A0A3M7SJL2"/>
<dbReference type="OrthoDB" id="93990at2759"/>
<sequence>MPNPDKKDENMFKNKIKDNPPRALIRESQQEITDELLSFLGKKEAITKMIIRERNKNLGVDKNINYFAKCIEDLVVPQSLHYTKKDQLFYFDDSGLKKKDKSRVIIFTTESNLKLLNSYSQWYADGTFDISPSFFTQIYTIHIRVNDLYSRITNLNPLFTPKFQITKLHQVVKYVRANLVKWVNKITPKLIQITPEIHTITRNHTHLPRYITKLARDRSINIQHIQILVNKKNVLKFGNRSYRAKLQALAFLSIQDVTDGFKLLIHNCPEKLTDLLTYVVNTYIGKENKPARFPVAMWNLHERVKLNLPRTNNNVESWHSRIKPDARNNMSLVKIIELLMLEQSNMESNYAKVSTGEQLSVPNLKQLKKNQNIKCLVDQYDKKRIELFIDGVKKAAMVAKTFGLPEFLNFCTDFYFLFFRGINYIFMPSVIYQIIN</sequence>
<keyword evidence="2" id="KW-1185">Reference proteome</keyword>
<dbReference type="STRING" id="10195.A0A3M7SJL2"/>
<dbReference type="EMBL" id="REGN01001284">
    <property type="protein sequence ID" value="RNA35807.1"/>
    <property type="molecule type" value="Genomic_DNA"/>
</dbReference>
<comment type="caution">
    <text evidence="1">The sequence shown here is derived from an EMBL/GenBank/DDBJ whole genome shotgun (WGS) entry which is preliminary data.</text>
</comment>
<evidence type="ECO:0000313" key="2">
    <source>
        <dbReference type="Proteomes" id="UP000276133"/>
    </source>
</evidence>
<gene>
    <name evidence="1" type="ORF">BpHYR1_001897</name>
</gene>
<dbReference type="Proteomes" id="UP000276133">
    <property type="component" value="Unassembled WGS sequence"/>
</dbReference>
<accession>A0A3M7SJL2</accession>
<name>A0A3M7SJL2_BRAPC</name>